<name>A0ABU0YNH7_9PROT</name>
<proteinExistence type="predicted"/>
<protein>
    <recommendedName>
        <fullName evidence="3">2OG-Fe(II) oxygenase</fullName>
    </recommendedName>
</protein>
<dbReference type="EMBL" id="JAUYVI010000005">
    <property type="protein sequence ID" value="MDQ7249273.1"/>
    <property type="molecule type" value="Genomic_DNA"/>
</dbReference>
<keyword evidence="2" id="KW-1185">Reference proteome</keyword>
<accession>A0ABU0YNH7</accession>
<dbReference type="Gene3D" id="2.60.120.620">
    <property type="entry name" value="q2cbj1_9rhob like domain"/>
    <property type="match status" value="1"/>
</dbReference>
<dbReference type="RefSeq" id="WP_379957088.1">
    <property type="nucleotide sequence ID" value="NZ_JAUYVI010000005.1"/>
</dbReference>
<evidence type="ECO:0008006" key="3">
    <source>
        <dbReference type="Google" id="ProtNLM"/>
    </source>
</evidence>
<comment type="caution">
    <text evidence="1">The sequence shown here is derived from an EMBL/GenBank/DDBJ whole genome shotgun (WGS) entry which is preliminary data.</text>
</comment>
<reference evidence="2" key="1">
    <citation type="submission" date="2023-08" db="EMBL/GenBank/DDBJ databases">
        <title>Rhodospirillaceae gen. nov., a novel taxon isolated from the Yangtze River Yuezi River estuary sludge.</title>
        <authorList>
            <person name="Ruan L."/>
        </authorList>
    </citation>
    <scope>NUCLEOTIDE SEQUENCE [LARGE SCALE GENOMIC DNA]</scope>
    <source>
        <strain evidence="2">R-7</strain>
    </source>
</reference>
<evidence type="ECO:0000313" key="2">
    <source>
        <dbReference type="Proteomes" id="UP001230156"/>
    </source>
</evidence>
<dbReference type="Proteomes" id="UP001230156">
    <property type="component" value="Unassembled WGS sequence"/>
</dbReference>
<organism evidence="1 2">
    <name type="scientific">Dongia sedimenti</name>
    <dbReference type="NCBI Taxonomy" id="3064282"/>
    <lineage>
        <taxon>Bacteria</taxon>
        <taxon>Pseudomonadati</taxon>
        <taxon>Pseudomonadota</taxon>
        <taxon>Alphaproteobacteria</taxon>
        <taxon>Rhodospirillales</taxon>
        <taxon>Dongiaceae</taxon>
        <taxon>Dongia</taxon>
    </lineage>
</organism>
<sequence>MPARSAEATLTGSSVEPASALDLAGVVERSPLRDAPFDHIRMEGIFPADFYHALLERFPAPAAFHPLHHHDALRPDGTSTRQRLYLYPESLWRLPRAQRQVWRRVAAALCAPELELAFKRKFRAALENRFQQSAETVPLYPVPILVRDLPGYKIGIHADTLTKAITVQFYLPADASQVHLGTVFHTTRDPDDDRPMTMPFLPASGYAFAVRRKESWHSVPTTTAADGERRSIMLTYYVDQAPRSKLRRRLQRAGIVFGRYPRY</sequence>
<gene>
    <name evidence="1" type="ORF">Q8A70_16415</name>
</gene>
<evidence type="ECO:0000313" key="1">
    <source>
        <dbReference type="EMBL" id="MDQ7249273.1"/>
    </source>
</evidence>